<evidence type="ECO:0000313" key="2">
    <source>
        <dbReference type="Proteomes" id="UP000299102"/>
    </source>
</evidence>
<dbReference type="AlphaFoldDB" id="A0A4C1ZHT2"/>
<gene>
    <name evidence="1" type="ORF">EVAR_64870_1</name>
</gene>
<evidence type="ECO:0000313" key="1">
    <source>
        <dbReference type="EMBL" id="GBP88066.1"/>
    </source>
</evidence>
<accession>A0A4C1ZHT2</accession>
<comment type="caution">
    <text evidence="1">The sequence shown here is derived from an EMBL/GenBank/DDBJ whole genome shotgun (WGS) entry which is preliminary data.</text>
</comment>
<organism evidence="1 2">
    <name type="scientific">Eumeta variegata</name>
    <name type="common">Bagworm moth</name>
    <name type="synonym">Eumeta japonica</name>
    <dbReference type="NCBI Taxonomy" id="151549"/>
    <lineage>
        <taxon>Eukaryota</taxon>
        <taxon>Metazoa</taxon>
        <taxon>Ecdysozoa</taxon>
        <taxon>Arthropoda</taxon>
        <taxon>Hexapoda</taxon>
        <taxon>Insecta</taxon>
        <taxon>Pterygota</taxon>
        <taxon>Neoptera</taxon>
        <taxon>Endopterygota</taxon>
        <taxon>Lepidoptera</taxon>
        <taxon>Glossata</taxon>
        <taxon>Ditrysia</taxon>
        <taxon>Tineoidea</taxon>
        <taxon>Psychidae</taxon>
        <taxon>Oiketicinae</taxon>
        <taxon>Eumeta</taxon>
    </lineage>
</organism>
<keyword evidence="2" id="KW-1185">Reference proteome</keyword>
<sequence>MWNAPHVQYNARNSAAVKLVTKASQWHKIGRRGRRRMDRGALHLRIASFAGNAEPRVSWIVLDTVESDNGKPSNDTKGFSNNRGIAQKCLSSEEHLSGFFRGFDKRELSTAGGAYSAHAPCYFWAS</sequence>
<reference evidence="1 2" key="1">
    <citation type="journal article" date="2019" name="Commun. Biol.">
        <title>The bagworm genome reveals a unique fibroin gene that provides high tensile strength.</title>
        <authorList>
            <person name="Kono N."/>
            <person name="Nakamura H."/>
            <person name="Ohtoshi R."/>
            <person name="Tomita M."/>
            <person name="Numata K."/>
            <person name="Arakawa K."/>
        </authorList>
    </citation>
    <scope>NUCLEOTIDE SEQUENCE [LARGE SCALE GENOMIC DNA]</scope>
</reference>
<protein>
    <submittedName>
        <fullName evidence="1">Uncharacterized protein</fullName>
    </submittedName>
</protein>
<name>A0A4C1ZHT2_EUMVA</name>
<dbReference type="Proteomes" id="UP000299102">
    <property type="component" value="Unassembled WGS sequence"/>
</dbReference>
<proteinExistence type="predicted"/>
<dbReference type="EMBL" id="BGZK01001903">
    <property type="protein sequence ID" value="GBP88066.1"/>
    <property type="molecule type" value="Genomic_DNA"/>
</dbReference>